<keyword evidence="2" id="KW-1185">Reference proteome</keyword>
<sequence>MLGEGVTKSKSQTIVYRFLFNCALQWSGEKSERFFFHCSLSEILRVHIFGRNRLRNTLLALLKADLAAEAPIFNF</sequence>
<evidence type="ECO:0000313" key="2">
    <source>
        <dbReference type="Proteomes" id="UP000291084"/>
    </source>
</evidence>
<dbReference type="AlphaFoldDB" id="A0A0S3ST99"/>
<evidence type="ECO:0000313" key="1">
    <source>
        <dbReference type="EMBL" id="BAT96021.1"/>
    </source>
</evidence>
<organism evidence="1 2">
    <name type="scientific">Vigna angularis var. angularis</name>
    <dbReference type="NCBI Taxonomy" id="157739"/>
    <lineage>
        <taxon>Eukaryota</taxon>
        <taxon>Viridiplantae</taxon>
        <taxon>Streptophyta</taxon>
        <taxon>Embryophyta</taxon>
        <taxon>Tracheophyta</taxon>
        <taxon>Spermatophyta</taxon>
        <taxon>Magnoliopsida</taxon>
        <taxon>eudicotyledons</taxon>
        <taxon>Gunneridae</taxon>
        <taxon>Pentapetalae</taxon>
        <taxon>rosids</taxon>
        <taxon>fabids</taxon>
        <taxon>Fabales</taxon>
        <taxon>Fabaceae</taxon>
        <taxon>Papilionoideae</taxon>
        <taxon>50 kb inversion clade</taxon>
        <taxon>NPAAA clade</taxon>
        <taxon>indigoferoid/millettioid clade</taxon>
        <taxon>Phaseoleae</taxon>
        <taxon>Vigna</taxon>
    </lineage>
</organism>
<name>A0A0S3ST99_PHAAN</name>
<dbReference type="EMBL" id="AP015041">
    <property type="protein sequence ID" value="BAT96021.1"/>
    <property type="molecule type" value="Genomic_DNA"/>
</dbReference>
<protein>
    <submittedName>
        <fullName evidence="1">Uncharacterized protein</fullName>
    </submittedName>
</protein>
<dbReference type="Proteomes" id="UP000291084">
    <property type="component" value="Chromosome 8"/>
</dbReference>
<reference evidence="1 2" key="1">
    <citation type="journal article" date="2015" name="Sci. Rep.">
        <title>The power of single molecule real-time sequencing technology in the de novo assembly of a eukaryotic genome.</title>
        <authorList>
            <person name="Sakai H."/>
            <person name="Naito K."/>
            <person name="Ogiso-Tanaka E."/>
            <person name="Takahashi Y."/>
            <person name="Iseki K."/>
            <person name="Muto C."/>
            <person name="Satou K."/>
            <person name="Teruya K."/>
            <person name="Shiroma A."/>
            <person name="Shimoji M."/>
            <person name="Hirano T."/>
            <person name="Itoh T."/>
            <person name="Kaga A."/>
            <person name="Tomooka N."/>
        </authorList>
    </citation>
    <scope>NUCLEOTIDE SEQUENCE [LARGE SCALE GENOMIC DNA]</scope>
    <source>
        <strain evidence="2">cv. Shumari</strain>
    </source>
</reference>
<proteinExistence type="predicted"/>
<accession>A0A0S3ST99</accession>
<gene>
    <name evidence="1" type="primary">Vigan.08G288800</name>
    <name evidence="1" type="ORF">VIGAN_08288800</name>
</gene>